<proteinExistence type="predicted"/>
<sequence length="95" mass="11052">MKLGKRQYWTYKILKLLKLSVMKPKKYKITLKEDYSELEDKTEAKDLVTLSEWLLEENIDRSISDKHRLARLIPTKVPTGRIFKGSVSSGNVAKI</sequence>
<dbReference type="EMBL" id="CP030118">
    <property type="protein sequence ID" value="QDL09191.1"/>
    <property type="molecule type" value="Genomic_DNA"/>
</dbReference>
<accession>A0A856MHT5</accession>
<evidence type="ECO:0000313" key="2">
    <source>
        <dbReference type="Proteomes" id="UP000503129"/>
    </source>
</evidence>
<keyword evidence="2" id="KW-1185">Reference proteome</keyword>
<evidence type="ECO:0000313" key="1">
    <source>
        <dbReference type="EMBL" id="QDL09191.1"/>
    </source>
</evidence>
<dbReference type="Proteomes" id="UP000503129">
    <property type="component" value="Chromosome"/>
</dbReference>
<dbReference type="KEGG" id="bsen:DP114_15945"/>
<protein>
    <submittedName>
        <fullName evidence="1">Uncharacterized protein</fullName>
    </submittedName>
</protein>
<organism evidence="1 2">
    <name type="scientific">Brasilonema sennae CENA114</name>
    <dbReference type="NCBI Taxonomy" id="415709"/>
    <lineage>
        <taxon>Bacteria</taxon>
        <taxon>Bacillati</taxon>
        <taxon>Cyanobacteriota</taxon>
        <taxon>Cyanophyceae</taxon>
        <taxon>Nostocales</taxon>
        <taxon>Scytonemataceae</taxon>
        <taxon>Brasilonema</taxon>
        <taxon>Bromeliae group (in: Brasilonema)</taxon>
    </lineage>
</organism>
<name>A0A856MHT5_9CYAN</name>
<reference evidence="1 2" key="1">
    <citation type="submission" date="2018-06" db="EMBL/GenBank/DDBJ databases">
        <title>Comparative genomics of Brasilonema spp. strains.</title>
        <authorList>
            <person name="Alvarenga D.O."/>
            <person name="Fiore M.F."/>
            <person name="Varani A.M."/>
        </authorList>
    </citation>
    <scope>NUCLEOTIDE SEQUENCE [LARGE SCALE GENOMIC DNA]</scope>
    <source>
        <strain evidence="1 2">CENA114</strain>
    </source>
</reference>
<gene>
    <name evidence="1" type="ORF">DP114_15945</name>
</gene>
<dbReference type="AlphaFoldDB" id="A0A856MHT5"/>